<evidence type="ECO:0000313" key="1">
    <source>
        <dbReference type="EMBL" id="SFV62163.1"/>
    </source>
</evidence>
<sequence>MFMSTEAIQRVDKAIEEIKRGKMVIMSMQLLFLHLIW</sequence>
<gene>
    <name evidence="1" type="ORF">MNB_SV-8-123</name>
</gene>
<proteinExistence type="predicted"/>
<reference evidence="1" key="1">
    <citation type="submission" date="2016-10" db="EMBL/GenBank/DDBJ databases">
        <authorList>
            <person name="de Groot N.N."/>
        </authorList>
    </citation>
    <scope>NUCLEOTIDE SEQUENCE</scope>
</reference>
<name>A0A1W1C8U9_9ZZZZ</name>
<accession>A0A1W1C8U9</accession>
<protein>
    <submittedName>
        <fullName evidence="1">Uncharacterized protein</fullName>
    </submittedName>
</protein>
<dbReference type="AlphaFoldDB" id="A0A1W1C8U9"/>
<organism evidence="1">
    <name type="scientific">hydrothermal vent metagenome</name>
    <dbReference type="NCBI Taxonomy" id="652676"/>
    <lineage>
        <taxon>unclassified sequences</taxon>
        <taxon>metagenomes</taxon>
        <taxon>ecological metagenomes</taxon>
    </lineage>
</organism>
<dbReference type="EMBL" id="FPHD01000058">
    <property type="protein sequence ID" value="SFV62163.1"/>
    <property type="molecule type" value="Genomic_DNA"/>
</dbReference>